<name>A0AAN6SPV2_9PEZI</name>
<dbReference type="InterPro" id="IPR027417">
    <property type="entry name" value="P-loop_NTPase"/>
</dbReference>
<evidence type="ECO:0000259" key="3">
    <source>
        <dbReference type="Pfam" id="PF24883"/>
    </source>
</evidence>
<dbReference type="Pfam" id="PF14479">
    <property type="entry name" value="HeLo"/>
    <property type="match status" value="1"/>
</dbReference>
<evidence type="ECO:0000259" key="4">
    <source>
        <dbReference type="Pfam" id="PF25053"/>
    </source>
</evidence>
<proteinExistence type="predicted"/>
<evidence type="ECO:0000256" key="1">
    <source>
        <dbReference type="ARBA" id="ARBA00022737"/>
    </source>
</evidence>
<accession>A0AAN6SPV2</accession>
<dbReference type="Pfam" id="PF24883">
    <property type="entry name" value="NPHP3_N"/>
    <property type="match status" value="1"/>
</dbReference>
<organism evidence="5 6">
    <name type="scientific">Parachaetomium inaequale</name>
    <dbReference type="NCBI Taxonomy" id="2588326"/>
    <lineage>
        <taxon>Eukaryota</taxon>
        <taxon>Fungi</taxon>
        <taxon>Dikarya</taxon>
        <taxon>Ascomycota</taxon>
        <taxon>Pezizomycotina</taxon>
        <taxon>Sordariomycetes</taxon>
        <taxon>Sordariomycetidae</taxon>
        <taxon>Sordariales</taxon>
        <taxon>Chaetomiaceae</taxon>
        <taxon>Parachaetomium</taxon>
    </lineage>
</organism>
<feature type="domain" description="Nephrocystin 3-like N-terminal" evidence="3">
    <location>
        <begin position="181"/>
        <end position="346"/>
    </location>
</feature>
<dbReference type="Pfam" id="PF25053">
    <property type="entry name" value="DUF7791"/>
    <property type="match status" value="1"/>
</dbReference>
<dbReference type="PANTHER" id="PTHR10039:SF5">
    <property type="entry name" value="NACHT DOMAIN-CONTAINING PROTEIN"/>
    <property type="match status" value="1"/>
</dbReference>
<comment type="caution">
    <text evidence="5">The sequence shown here is derived from an EMBL/GenBank/DDBJ whole genome shotgun (WGS) entry which is preliminary data.</text>
</comment>
<reference evidence="6" key="1">
    <citation type="journal article" date="2023" name="Mol. Phylogenet. Evol.">
        <title>Genome-scale phylogeny and comparative genomics of the fungal order Sordariales.</title>
        <authorList>
            <person name="Hensen N."/>
            <person name="Bonometti L."/>
            <person name="Westerberg I."/>
            <person name="Brannstrom I.O."/>
            <person name="Guillou S."/>
            <person name="Cros-Aarteil S."/>
            <person name="Calhoun S."/>
            <person name="Haridas S."/>
            <person name="Kuo A."/>
            <person name="Mondo S."/>
            <person name="Pangilinan J."/>
            <person name="Riley R."/>
            <person name="LaButti K."/>
            <person name="Andreopoulos B."/>
            <person name="Lipzen A."/>
            <person name="Chen C."/>
            <person name="Yan M."/>
            <person name="Daum C."/>
            <person name="Ng V."/>
            <person name="Clum A."/>
            <person name="Steindorff A."/>
            <person name="Ohm R.A."/>
            <person name="Martin F."/>
            <person name="Silar P."/>
            <person name="Natvig D.O."/>
            <person name="Lalanne C."/>
            <person name="Gautier V."/>
            <person name="Ament-Velasquez S.L."/>
            <person name="Kruys A."/>
            <person name="Hutchinson M.I."/>
            <person name="Powell A.J."/>
            <person name="Barry K."/>
            <person name="Miller A.N."/>
            <person name="Grigoriev I.V."/>
            <person name="Debuchy R."/>
            <person name="Gladieux P."/>
            <person name="Hiltunen Thoren M."/>
            <person name="Johannesson H."/>
        </authorList>
    </citation>
    <scope>NUCLEOTIDE SEQUENCE [LARGE SCALE GENOMIC DNA]</scope>
    <source>
        <strain evidence="6">CBS 284.82</strain>
    </source>
</reference>
<dbReference type="InterPro" id="IPR038305">
    <property type="entry name" value="HeLo_sf"/>
</dbReference>
<feature type="domain" description="DUF7791" evidence="4">
    <location>
        <begin position="459"/>
        <end position="585"/>
    </location>
</feature>
<evidence type="ECO:0000313" key="5">
    <source>
        <dbReference type="EMBL" id="KAK4035203.1"/>
    </source>
</evidence>
<evidence type="ECO:0000259" key="2">
    <source>
        <dbReference type="Pfam" id="PF14479"/>
    </source>
</evidence>
<dbReference type="InterPro" id="IPR029498">
    <property type="entry name" value="HeLo_dom"/>
</dbReference>
<keyword evidence="6" id="KW-1185">Reference proteome</keyword>
<protein>
    <recommendedName>
        <fullName evidence="7">NACHT domain-containing protein</fullName>
    </recommendedName>
</protein>
<dbReference type="InterPro" id="IPR056884">
    <property type="entry name" value="NPHP3-like_N"/>
</dbReference>
<dbReference type="EMBL" id="MU854451">
    <property type="protein sequence ID" value="KAK4035203.1"/>
    <property type="molecule type" value="Genomic_DNA"/>
</dbReference>
<dbReference type="Proteomes" id="UP001303115">
    <property type="component" value="Unassembled WGS sequence"/>
</dbReference>
<feature type="domain" description="Prion-inhibition and propagation HeLo" evidence="2">
    <location>
        <begin position="6"/>
        <end position="85"/>
    </location>
</feature>
<dbReference type="Gene3D" id="1.20.120.1020">
    <property type="entry name" value="Prion-inhibition and propagation, HeLo domain"/>
    <property type="match status" value="1"/>
</dbReference>
<keyword evidence="1" id="KW-0677">Repeat</keyword>
<dbReference type="PANTHER" id="PTHR10039">
    <property type="entry name" value="AMELOGENIN"/>
    <property type="match status" value="1"/>
</dbReference>
<dbReference type="InterPro" id="IPR056693">
    <property type="entry name" value="DUF7791"/>
</dbReference>
<dbReference type="Gene3D" id="3.40.50.300">
    <property type="entry name" value="P-loop containing nucleotide triphosphate hydrolases"/>
    <property type="match status" value="1"/>
</dbReference>
<sequence length="875" mass="99138">MAEVAGLALGVVGLAGIVGAFKDVVDLFSLFVDSKHLGRDYEILDTKLDIEKTMLLLWADRVGLLRPDYDRRLDLPNTQETVFRLNALVPATSAPGIIQDDLQPTQDLRGLKIVLEESAGVGEHAIADAAQEAIDRKFQDRILEMLWFRTMTAREEEIKPAHAKTLDWALEPPEGKGQWHDMSKWLRSGEGMYWVSGKAGSGKSTLMKRLSRHRRTRELLTEWASGGPCNLVSFFFWSLGTLEQKTQEGLSRSLLHQILTRHPPLIREALPGMWKELSRTGKDVDLPSLTEARHAFRVLASKASELGKFCFLIDGLDEFSGDYQNAIAFIKELTSNPGLKAIVSSRPIPECVAAFEDNPRLELHNLTKDDITTYVWDIIGRHKYMERLIKRSRYVFQAQGLMDDIIHKSSGVFLWVVLACQSLLSGFADYDQVDDLRRRVQELPPELEDMFKHMLGKVNKRHKEQGAYILRVCHAISTNLYFPINNMNLRIDALPVALICGDHVDVQPLSTDEKHDICDGLRGWLTSRCGGLLELHLAPRDRNFRHYRCYCRGFSFNHDLLVDSNVVWVHRSVVEFLNTDDAWNLECLHVNEGRPGTSAVLSLYSLHLVMQSQPHGSFFGSYRLFSYTLRFGARADAEEPTRHDNCFWGMAPYLDWIRRSERTRFPQFRALREIIARHSEVSQGISHALLLLAVESGAANYVKAHPDFARLFCAGVKSPCGCLPLLYHATDHRLLRAILEDVPLWWPTPSRAVVSLLLASGDSPNKTVTLPSSPGCDGEQEYINTTPWRCWLGRNRAPPRIGAGDRALVADITAMFLAAGADQTQKVPDWILRFLSDQDMWDRLTIPREQLLQVVEILQEKEILQEEEVYVSGDS</sequence>
<evidence type="ECO:0008006" key="7">
    <source>
        <dbReference type="Google" id="ProtNLM"/>
    </source>
</evidence>
<gene>
    <name evidence="5" type="ORF">C8A01DRAFT_18092</name>
</gene>
<evidence type="ECO:0000313" key="6">
    <source>
        <dbReference type="Proteomes" id="UP001303115"/>
    </source>
</evidence>
<dbReference type="SUPFAM" id="SSF52540">
    <property type="entry name" value="P-loop containing nucleoside triphosphate hydrolases"/>
    <property type="match status" value="1"/>
</dbReference>
<dbReference type="AlphaFoldDB" id="A0AAN6SPV2"/>